<feature type="region of interest" description="Disordered" evidence="1">
    <location>
        <begin position="77"/>
        <end position="111"/>
    </location>
</feature>
<dbReference type="AlphaFoldDB" id="A0A3N4LQW0"/>
<dbReference type="OrthoDB" id="5342131at2759"/>
<evidence type="ECO:0000313" key="2">
    <source>
        <dbReference type="EMBL" id="RPB20385.1"/>
    </source>
</evidence>
<sequence length="653" mass="72974">METGSCTHAACRCLRGHFDFQIDASTATPMFILSPSCSRCLHRPDEHSRPQAIQAAVEPARPSLLLESTTTLIDSDMGSSAGTAQGLQVTPPPTLRRSKAPNWPGSPSRPDASICPRVTTVYNLYRRVLQHQVLLVRGTPAIGKTTLLKLLYYYLDELPSGPSVFRVNGWTRPRVSASNNWASYILKETQGLDVYDSSLEYVLLLDEAQSSYWDDQFWSEFVKELAQGSWAGTHAYLVLFSSYGSISLPDAVTPPYLVREQTVSLRAEIGEELPVSLLLSREEFGDALERKARKKIKYTLEVEEALYNVTQGHAGALHSLIEAFTSKTADQQTGQATMTTAISASTTITLDILTQFFSDFNTSFESLAQTTWRRGLPSCESLQRDSEATSVLELLVIERHLSTSAIPPAQAATLERCHRAGWIHSVWLGDQRSGGTVYVLPSLLHHWYLSLLLFAPEQLLPPQIPGITTPLHLALAIIKRFRPAQLNLRTSLSIGPGCNPRPNEATFQDEFFRSCHLVTKGKILAAPEFGSGEGRIDFFIPGVKWGFEFLRNGNRLQQHLSRFVKDATPGAYGKWLRSGVMEDYIVLDFRDESMSSTTRTEGLHGAREEGSHNCMDKLYRVVFREQYRWVRVADSVGTVVMDWVRLLEQEGIR</sequence>
<evidence type="ECO:0000256" key="1">
    <source>
        <dbReference type="SAM" id="MobiDB-lite"/>
    </source>
</evidence>
<reference evidence="2 3" key="1">
    <citation type="journal article" date="2018" name="Nat. Ecol. Evol.">
        <title>Pezizomycetes genomes reveal the molecular basis of ectomycorrhizal truffle lifestyle.</title>
        <authorList>
            <person name="Murat C."/>
            <person name="Payen T."/>
            <person name="Noel B."/>
            <person name="Kuo A."/>
            <person name="Morin E."/>
            <person name="Chen J."/>
            <person name="Kohler A."/>
            <person name="Krizsan K."/>
            <person name="Balestrini R."/>
            <person name="Da Silva C."/>
            <person name="Montanini B."/>
            <person name="Hainaut M."/>
            <person name="Levati E."/>
            <person name="Barry K.W."/>
            <person name="Belfiori B."/>
            <person name="Cichocki N."/>
            <person name="Clum A."/>
            <person name="Dockter R.B."/>
            <person name="Fauchery L."/>
            <person name="Guy J."/>
            <person name="Iotti M."/>
            <person name="Le Tacon F."/>
            <person name="Lindquist E.A."/>
            <person name="Lipzen A."/>
            <person name="Malagnac F."/>
            <person name="Mello A."/>
            <person name="Molinier V."/>
            <person name="Miyauchi S."/>
            <person name="Poulain J."/>
            <person name="Riccioni C."/>
            <person name="Rubini A."/>
            <person name="Sitrit Y."/>
            <person name="Splivallo R."/>
            <person name="Traeger S."/>
            <person name="Wang M."/>
            <person name="Zifcakova L."/>
            <person name="Wipf D."/>
            <person name="Zambonelli A."/>
            <person name="Paolocci F."/>
            <person name="Nowrousian M."/>
            <person name="Ottonello S."/>
            <person name="Baldrian P."/>
            <person name="Spatafora J.W."/>
            <person name="Henrissat B."/>
            <person name="Nagy L.G."/>
            <person name="Aury J.M."/>
            <person name="Wincker P."/>
            <person name="Grigoriev I.V."/>
            <person name="Bonfante P."/>
            <person name="Martin F.M."/>
        </authorList>
    </citation>
    <scope>NUCLEOTIDE SEQUENCE [LARGE SCALE GENOMIC DNA]</scope>
    <source>
        <strain evidence="2 3">ATCC MYA-4762</strain>
    </source>
</reference>
<evidence type="ECO:0000313" key="3">
    <source>
        <dbReference type="Proteomes" id="UP000267821"/>
    </source>
</evidence>
<organism evidence="2 3">
    <name type="scientific">Terfezia boudieri ATCC MYA-4762</name>
    <dbReference type="NCBI Taxonomy" id="1051890"/>
    <lineage>
        <taxon>Eukaryota</taxon>
        <taxon>Fungi</taxon>
        <taxon>Dikarya</taxon>
        <taxon>Ascomycota</taxon>
        <taxon>Pezizomycotina</taxon>
        <taxon>Pezizomycetes</taxon>
        <taxon>Pezizales</taxon>
        <taxon>Pezizaceae</taxon>
        <taxon>Terfezia</taxon>
    </lineage>
</organism>
<feature type="compositionally biased region" description="Polar residues" evidence="1">
    <location>
        <begin position="77"/>
        <end position="88"/>
    </location>
</feature>
<dbReference type="InParanoid" id="A0A3N4LQW0"/>
<protein>
    <submittedName>
        <fullName evidence="2">Uncharacterized protein</fullName>
    </submittedName>
</protein>
<dbReference type="InterPro" id="IPR027417">
    <property type="entry name" value="P-loop_NTPase"/>
</dbReference>
<dbReference type="SUPFAM" id="SSF52540">
    <property type="entry name" value="P-loop containing nucleoside triphosphate hydrolases"/>
    <property type="match status" value="1"/>
</dbReference>
<dbReference type="Proteomes" id="UP000267821">
    <property type="component" value="Unassembled WGS sequence"/>
</dbReference>
<proteinExistence type="predicted"/>
<gene>
    <name evidence="2" type="ORF">L211DRAFT_522851</name>
</gene>
<dbReference type="EMBL" id="ML121572">
    <property type="protein sequence ID" value="RPB20385.1"/>
    <property type="molecule type" value="Genomic_DNA"/>
</dbReference>
<keyword evidence="3" id="KW-1185">Reference proteome</keyword>
<dbReference type="STRING" id="1051890.A0A3N4LQW0"/>
<accession>A0A3N4LQW0</accession>
<name>A0A3N4LQW0_9PEZI</name>